<dbReference type="Gene3D" id="1.20.58.410">
    <property type="entry name" value="Release factor"/>
    <property type="match status" value="1"/>
</dbReference>
<comment type="subcellular location">
    <subcellularLocation>
        <location evidence="6">Cytoplasm</location>
    </subcellularLocation>
</comment>
<dbReference type="Pfam" id="PF03462">
    <property type="entry name" value="PCRF"/>
    <property type="match status" value="1"/>
</dbReference>
<dbReference type="InterPro" id="IPR005139">
    <property type="entry name" value="PCRF"/>
</dbReference>
<dbReference type="GO" id="GO:0005737">
    <property type="term" value="C:cytoplasm"/>
    <property type="evidence" value="ECO:0007669"/>
    <property type="project" value="UniProtKB-SubCell"/>
</dbReference>
<dbReference type="InterPro" id="IPR045853">
    <property type="entry name" value="Pep_chain_release_fac_I_sf"/>
</dbReference>
<gene>
    <name evidence="6 10" type="primary">prfB</name>
    <name evidence="10" type="ORF">MQH31_04910</name>
</gene>
<dbReference type="EMBL" id="JALGAR010000001">
    <property type="protein sequence ID" value="MCI4657152.1"/>
    <property type="molecule type" value="Genomic_DNA"/>
</dbReference>
<comment type="function">
    <text evidence="1 6">Peptide chain release factor 2 directs the termination of translation in response to the peptide chain termination codons UGA and UAA.</text>
</comment>
<evidence type="ECO:0000313" key="10">
    <source>
        <dbReference type="EMBL" id="MCI4657152.1"/>
    </source>
</evidence>
<evidence type="ECO:0000256" key="8">
    <source>
        <dbReference type="SAM" id="Coils"/>
    </source>
</evidence>
<reference evidence="10" key="1">
    <citation type="submission" date="2022-03" db="EMBL/GenBank/DDBJ databases">
        <title>Cryobacterium sp. nov. strain ZS14-85, isolated from Antarctic soil.</title>
        <authorList>
            <person name="Li J."/>
            <person name="Niu G."/>
        </authorList>
    </citation>
    <scope>NUCLEOTIDE SEQUENCE</scope>
    <source>
        <strain evidence="10">ZS14-85</strain>
    </source>
</reference>
<feature type="domain" description="Prokaryotic-type class I peptide chain release factors" evidence="9">
    <location>
        <begin position="245"/>
        <end position="261"/>
    </location>
</feature>
<keyword evidence="5 6" id="KW-0648">Protein biosynthesis</keyword>
<evidence type="ECO:0000256" key="6">
    <source>
        <dbReference type="HAMAP-Rule" id="MF_00094"/>
    </source>
</evidence>
<dbReference type="Gene3D" id="3.30.160.20">
    <property type="match status" value="1"/>
</dbReference>
<comment type="PTM">
    <text evidence="6">Methylated by PrmC. Methylation increases the termination efficiency of RF2.</text>
</comment>
<dbReference type="Proteomes" id="UP001165341">
    <property type="component" value="Unassembled WGS sequence"/>
</dbReference>
<feature type="coiled-coil region" evidence="8">
    <location>
        <begin position="62"/>
        <end position="116"/>
    </location>
</feature>
<organism evidence="10 11">
    <name type="scientific">Cryobacterium zhongshanensis</name>
    <dbReference type="NCBI Taxonomy" id="2928153"/>
    <lineage>
        <taxon>Bacteria</taxon>
        <taxon>Bacillati</taxon>
        <taxon>Actinomycetota</taxon>
        <taxon>Actinomycetes</taxon>
        <taxon>Micrococcales</taxon>
        <taxon>Microbacteriaceae</taxon>
        <taxon>Cryobacterium</taxon>
    </lineage>
</organism>
<keyword evidence="8" id="KW-0175">Coiled coil</keyword>
<name>A0AA41QT13_9MICO</name>
<dbReference type="AlphaFoldDB" id="A0AA41QT13"/>
<evidence type="ECO:0000256" key="1">
    <source>
        <dbReference type="ARBA" id="ARBA00002613"/>
    </source>
</evidence>
<dbReference type="InterPro" id="IPR000352">
    <property type="entry name" value="Pep_chain_release_fac_I"/>
</dbReference>
<evidence type="ECO:0000256" key="5">
    <source>
        <dbReference type="ARBA" id="ARBA00022917"/>
    </source>
</evidence>
<dbReference type="NCBIfam" id="TIGR00020">
    <property type="entry name" value="prfB"/>
    <property type="match status" value="1"/>
</dbReference>
<evidence type="ECO:0000256" key="2">
    <source>
        <dbReference type="ARBA" id="ARBA00010835"/>
    </source>
</evidence>
<keyword evidence="11" id="KW-1185">Reference proteome</keyword>
<dbReference type="Pfam" id="PF00472">
    <property type="entry name" value="RF-1"/>
    <property type="match status" value="1"/>
</dbReference>
<sequence length="370" mass="40825">MIELDISEQIAALRATFGDIRAVIDIDQLRTDIADLNDQAGAPDLWDDSEHAQKVTSDLSHRQSELARIESIEHRLDDLEVLVEMANDGEGDEESAEEATAELASLQKVLGELEVHTLLNGEFDERPAVMTIRSGAGGVDAADFAEMLMRMYLRWAEQHDYPVTVLDVGYAEEAGIKSATLQIDSPYAFGTLSVEAGTHRLVRMSPFNSAGKRQTSFAAVEVVPLIEQTESIEIPDTDIRVDVFRSSGPGGQSVNTTDSAVRITHLPTGTVVSCQNEKSQIQNRAAAMRVLQSRLLLIQREQEAATKKEFAGVITASWGDQMRSYVLAPYQMVKDLRTNYEVNNPTQVFDGDLDGFISAGIRWRKQAPQD</sequence>
<keyword evidence="3 6" id="KW-0488">Methylation</keyword>
<dbReference type="HAMAP" id="MF_00094">
    <property type="entry name" value="Rel_fac_2"/>
    <property type="match status" value="1"/>
</dbReference>
<protein>
    <recommendedName>
        <fullName evidence="6 7">Peptide chain release factor 2</fullName>
        <shortName evidence="6">RF-2</shortName>
    </recommendedName>
</protein>
<evidence type="ECO:0000256" key="4">
    <source>
        <dbReference type="ARBA" id="ARBA00022490"/>
    </source>
</evidence>
<evidence type="ECO:0000259" key="9">
    <source>
        <dbReference type="PROSITE" id="PS00745"/>
    </source>
</evidence>
<feature type="modified residue" description="N5-methylglutamine" evidence="6">
    <location>
        <position position="252"/>
    </location>
</feature>
<comment type="caution">
    <text evidence="10">The sequence shown here is derived from an EMBL/GenBank/DDBJ whole genome shotgun (WGS) entry which is preliminary data.</text>
</comment>
<dbReference type="SUPFAM" id="SSF75620">
    <property type="entry name" value="Release factor"/>
    <property type="match status" value="1"/>
</dbReference>
<dbReference type="PANTHER" id="PTHR43116">
    <property type="entry name" value="PEPTIDE CHAIN RELEASE FACTOR 2"/>
    <property type="match status" value="1"/>
</dbReference>
<dbReference type="RefSeq" id="WP_243011141.1">
    <property type="nucleotide sequence ID" value="NZ_JALGAR010000001.1"/>
</dbReference>
<evidence type="ECO:0000256" key="7">
    <source>
        <dbReference type="NCBIfam" id="TIGR00020"/>
    </source>
</evidence>
<dbReference type="FunFam" id="3.30.160.20:FF:000004">
    <property type="entry name" value="Peptide chain release factor 1"/>
    <property type="match status" value="1"/>
</dbReference>
<evidence type="ECO:0000256" key="3">
    <source>
        <dbReference type="ARBA" id="ARBA00022481"/>
    </source>
</evidence>
<dbReference type="PANTHER" id="PTHR43116:SF3">
    <property type="entry name" value="CLASS I PEPTIDE CHAIN RELEASE FACTOR"/>
    <property type="match status" value="1"/>
</dbReference>
<evidence type="ECO:0000313" key="11">
    <source>
        <dbReference type="Proteomes" id="UP001165341"/>
    </source>
</evidence>
<dbReference type="Gene3D" id="3.30.70.1660">
    <property type="match status" value="1"/>
</dbReference>
<dbReference type="InterPro" id="IPR004374">
    <property type="entry name" value="PrfB"/>
</dbReference>
<proteinExistence type="inferred from homology"/>
<dbReference type="SMART" id="SM00937">
    <property type="entry name" value="PCRF"/>
    <property type="match status" value="1"/>
</dbReference>
<accession>A0AA41QT13</accession>
<comment type="similarity">
    <text evidence="2 6">Belongs to the prokaryotic/mitochondrial release factor family.</text>
</comment>
<dbReference type="PROSITE" id="PS00745">
    <property type="entry name" value="RF_PROK_I"/>
    <property type="match status" value="1"/>
</dbReference>
<dbReference type="GO" id="GO:0016149">
    <property type="term" value="F:translation release factor activity, codon specific"/>
    <property type="evidence" value="ECO:0007669"/>
    <property type="project" value="UniProtKB-UniRule"/>
</dbReference>
<keyword evidence="4 6" id="KW-0963">Cytoplasm</keyword>